<name>A0A5E7CSH2_PSEFL</name>
<dbReference type="AlphaFoldDB" id="A0A5E7CSH2"/>
<protein>
    <recommendedName>
        <fullName evidence="3">Calpastatin</fullName>
    </recommendedName>
</protein>
<dbReference type="InterPro" id="IPR014937">
    <property type="entry name" value="DUF1810"/>
</dbReference>
<dbReference type="PIRSF" id="PIRSF008546">
    <property type="entry name" value="UCP008546"/>
    <property type="match status" value="1"/>
</dbReference>
<evidence type="ECO:0008006" key="3">
    <source>
        <dbReference type="Google" id="ProtNLM"/>
    </source>
</evidence>
<dbReference type="OrthoDB" id="9801870at2"/>
<gene>
    <name evidence="1" type="ORF">PS723_03188</name>
</gene>
<dbReference type="Gene3D" id="1.25.40.380">
    <property type="entry name" value="Protein of unknown function DUF1810"/>
    <property type="match status" value="1"/>
</dbReference>
<dbReference type="Proteomes" id="UP000379480">
    <property type="component" value="Unassembled WGS sequence"/>
</dbReference>
<evidence type="ECO:0000313" key="1">
    <source>
        <dbReference type="EMBL" id="VVO08030.1"/>
    </source>
</evidence>
<dbReference type="Pfam" id="PF08837">
    <property type="entry name" value="DUF1810"/>
    <property type="match status" value="1"/>
</dbReference>
<dbReference type="EMBL" id="CABVHY010000014">
    <property type="protein sequence ID" value="VVO08030.1"/>
    <property type="molecule type" value="Genomic_DNA"/>
</dbReference>
<accession>A0A5E7CSH2</accession>
<organism evidence="1 2">
    <name type="scientific">Pseudomonas fluorescens</name>
    <dbReference type="NCBI Taxonomy" id="294"/>
    <lineage>
        <taxon>Bacteria</taxon>
        <taxon>Pseudomonadati</taxon>
        <taxon>Pseudomonadota</taxon>
        <taxon>Gammaproteobacteria</taxon>
        <taxon>Pseudomonadales</taxon>
        <taxon>Pseudomonadaceae</taxon>
        <taxon>Pseudomonas</taxon>
    </lineage>
</organism>
<dbReference type="SUPFAM" id="SSF140736">
    <property type="entry name" value="Rv1873-like"/>
    <property type="match status" value="1"/>
</dbReference>
<dbReference type="InterPro" id="IPR036287">
    <property type="entry name" value="Rv1873-like_sf"/>
</dbReference>
<sequence length="144" mass="16357">MRSTDSIDPFSLQRFVQAQNPVFARIQAELRNGHKRSHWMWFVFPQYAGLGHSDMSKYFAITSLEEATAYLQHSLLGPRLESCTRLVTQLQGASIQSIFGTPDHMKFHSCMTLFDLVAADGNIFRTALDQYFAGHADQRTLSLI</sequence>
<proteinExistence type="predicted"/>
<reference evidence="1 2" key="1">
    <citation type="submission" date="2019-09" db="EMBL/GenBank/DDBJ databases">
        <authorList>
            <person name="Chandra G."/>
            <person name="Truman W A."/>
        </authorList>
    </citation>
    <scope>NUCLEOTIDE SEQUENCE [LARGE SCALE GENOMIC DNA]</scope>
    <source>
        <strain evidence="1">PS723</strain>
    </source>
</reference>
<evidence type="ECO:0000313" key="2">
    <source>
        <dbReference type="Proteomes" id="UP000379480"/>
    </source>
</evidence>
<dbReference type="RefSeq" id="WP_150804579.1">
    <property type="nucleotide sequence ID" value="NZ_CABVHY010000014.1"/>
</dbReference>